<reference evidence="1 2" key="1">
    <citation type="submission" date="2020-08" db="EMBL/GenBank/DDBJ databases">
        <title>Streptomycin resistant and MDR strain, P. mexicana.</title>
        <authorList>
            <person name="Ganesh-kumar S."/>
            <person name="Zhe T."/>
            <person name="Yu Z."/>
            <person name="Min Y."/>
        </authorList>
    </citation>
    <scope>NUCLEOTIDE SEQUENCE [LARGE SCALE GENOMIC DNA]</scope>
    <source>
        <strain evidence="1 2">GTZY</strain>
    </source>
</reference>
<protein>
    <submittedName>
        <fullName evidence="1">Uncharacterized protein</fullName>
    </submittedName>
</protein>
<dbReference type="InterPro" id="IPR045929">
    <property type="entry name" value="DUF6348"/>
</dbReference>
<gene>
    <name evidence="1" type="ORF">H4W19_01245</name>
</gene>
<name>A0ABX6RBR2_PSEMX</name>
<dbReference type="EMBL" id="CP060028">
    <property type="protein sequence ID" value="QND80471.1"/>
    <property type="molecule type" value="Genomic_DNA"/>
</dbReference>
<organism evidence="1 2">
    <name type="scientific">Pseudoxanthomonas mexicana</name>
    <dbReference type="NCBI Taxonomy" id="128785"/>
    <lineage>
        <taxon>Bacteria</taxon>
        <taxon>Pseudomonadati</taxon>
        <taxon>Pseudomonadota</taxon>
        <taxon>Gammaproteobacteria</taxon>
        <taxon>Lysobacterales</taxon>
        <taxon>Lysobacteraceae</taxon>
        <taxon>Pseudoxanthomonas</taxon>
    </lineage>
</organism>
<dbReference type="Proteomes" id="UP000515506">
    <property type="component" value="Chromosome"/>
</dbReference>
<keyword evidence="2" id="KW-1185">Reference proteome</keyword>
<dbReference type="Pfam" id="PF19875">
    <property type="entry name" value="DUF6348"/>
    <property type="match status" value="1"/>
</dbReference>
<accession>A0ABX6RBR2</accession>
<evidence type="ECO:0000313" key="2">
    <source>
        <dbReference type="Proteomes" id="UP000515506"/>
    </source>
</evidence>
<dbReference type="RefSeq" id="WP_185895694.1">
    <property type="nucleotide sequence ID" value="NZ_CP060028.1"/>
</dbReference>
<sequence>MEAHGLTARQEENVVHVDGGRLALEGYVFDKSKAAGSTALLELVASAPLLGDHRIIECFAGVGASYEHAKQDAFKKMLMGTLHVLIEALTEHACDDEQVDVEQWRGDAASWKVFLGPLLTQQSSASTLTGPYSALLPELQDLFLRTAPPGPHWVRIFVGAYGGKVQASEVLLDNEPWDAALSLLEAQPWQCHDEYQSIRHFMLMIPTATPGALSAPPDRRSTGLKDLLTKALRLERRT</sequence>
<proteinExistence type="predicted"/>
<evidence type="ECO:0000313" key="1">
    <source>
        <dbReference type="EMBL" id="QND80471.1"/>
    </source>
</evidence>